<dbReference type="CDD" id="cd04186">
    <property type="entry name" value="GT_2_like_c"/>
    <property type="match status" value="1"/>
</dbReference>
<organism evidence="2 3">
    <name type="scientific">Roseburia inulinivorans</name>
    <dbReference type="NCBI Taxonomy" id="360807"/>
    <lineage>
        <taxon>Bacteria</taxon>
        <taxon>Bacillati</taxon>
        <taxon>Bacillota</taxon>
        <taxon>Clostridia</taxon>
        <taxon>Lachnospirales</taxon>
        <taxon>Lachnospiraceae</taxon>
        <taxon>Roseburia</taxon>
    </lineage>
</organism>
<dbReference type="PANTHER" id="PTHR43179">
    <property type="entry name" value="RHAMNOSYLTRANSFERASE WBBL"/>
    <property type="match status" value="1"/>
</dbReference>
<dbReference type="PANTHER" id="PTHR43179:SF7">
    <property type="entry name" value="RHAMNOSYLTRANSFERASE WBBL"/>
    <property type="match status" value="1"/>
</dbReference>
<dbReference type="CDD" id="cd04184">
    <property type="entry name" value="GT2_RfbC_Mx_like"/>
    <property type="match status" value="1"/>
</dbReference>
<dbReference type="AlphaFoldDB" id="A0A173YV25"/>
<sequence length="816" mass="94916">MENNKFFVEKIRFHLYKKNTISFVGWYFDGHVRGREIRAFLDGKECDVQCDIHSGAEVRQKYLGNFNEINDEIIGMITLPQDWKKGKRLVLTVREENSEKKAYAIAVRILKKIQTQLDYYIETEKMMEENLVVIGWCMGAGDVQFTLLDEQGNILPAEVSRYYRKDLKAVFPEQDAERKPGFQVKADLHDRRDVRKVRLVMEDEDRHRTVCVLKEFRSENKVLKYASKAGNAVRYLERNGMSATIRKVQTKLGKKEASSYEQWRAHYEPKPEEIEQQRRTEFRYNPLFSIVVPLYKTNEQFLNEMIHSIEEQTYTNWELCLADGSADSSLTRRLEQYSAANPKIKFISLTENKGISGNTNEALALVQGDYIVLVDHDDIVPSEALFEFAKALNEDETIDVLYSDEDKISMNGKKYFEPHFKSDYNPDLLCSMNYICHLFAVKRTLQQQIGLFQSEYDGAQDYDFIFRCCEAAQNIRHIPKILYHWRCHMESTAANPESKLYAFEAGRKAVEAHYHRVGIPAHVEHAQFYGMYHTVYDWKETPLISIIIPNKDHIDDLQKCMNSIYEKSDYHNYEFVIVENNSTEQETFAFYKKITSEHDNVKVVYYKGEFNYSKINNFGVSEANGEYLLLLNNDTEMINADCLTEMVHYCMREDVGIVGARLYYADDTIQHAGAVIGFGGMAGHTFIGKSRYDIGYFGRIVCAQDYSAVTAACLMTKRSVYEAVGGLDEKYQVAFNDIDYCLKVRKLGKLVVYNPYAELYHYESKSRGLEDTPEKVERFSGEVERLVTNWPEYFKKGDPYYNKNLTLDNSDFSLRR</sequence>
<dbReference type="SUPFAM" id="SSF53448">
    <property type="entry name" value="Nucleotide-diphospho-sugar transferases"/>
    <property type="match status" value="2"/>
</dbReference>
<gene>
    <name evidence="2" type="primary">kfoC_4</name>
    <name evidence="2" type="ORF">ERS852392_01054</name>
</gene>
<dbReference type="Pfam" id="PF00535">
    <property type="entry name" value="Glycos_transf_2"/>
    <property type="match status" value="2"/>
</dbReference>
<evidence type="ECO:0000259" key="1">
    <source>
        <dbReference type="Pfam" id="PF00535"/>
    </source>
</evidence>
<feature type="domain" description="Glycosyltransferase 2-like" evidence="1">
    <location>
        <begin position="289"/>
        <end position="403"/>
    </location>
</feature>
<feature type="domain" description="Glycosyltransferase 2-like" evidence="1">
    <location>
        <begin position="545"/>
        <end position="689"/>
    </location>
</feature>
<reference evidence="2 3" key="1">
    <citation type="submission" date="2015-09" db="EMBL/GenBank/DDBJ databases">
        <authorList>
            <consortium name="Pathogen Informatics"/>
        </authorList>
    </citation>
    <scope>NUCLEOTIDE SEQUENCE [LARGE SCALE GENOMIC DNA]</scope>
    <source>
        <strain evidence="2 3">2789STDY5608835</strain>
    </source>
</reference>
<dbReference type="EMBL" id="CYYR01000005">
    <property type="protein sequence ID" value="CUN67389.1"/>
    <property type="molecule type" value="Genomic_DNA"/>
</dbReference>
<protein>
    <submittedName>
        <fullName evidence="2">Chondroitin polymerase</fullName>
    </submittedName>
</protein>
<dbReference type="Gene3D" id="3.90.550.10">
    <property type="entry name" value="Spore Coat Polysaccharide Biosynthesis Protein SpsA, Chain A"/>
    <property type="match status" value="2"/>
</dbReference>
<dbReference type="InterPro" id="IPR029044">
    <property type="entry name" value="Nucleotide-diphossugar_trans"/>
</dbReference>
<evidence type="ECO:0000313" key="2">
    <source>
        <dbReference type="EMBL" id="CUN67389.1"/>
    </source>
</evidence>
<dbReference type="GO" id="GO:0016757">
    <property type="term" value="F:glycosyltransferase activity"/>
    <property type="evidence" value="ECO:0007669"/>
    <property type="project" value="UniProtKB-KW"/>
</dbReference>
<dbReference type="InterPro" id="IPR001173">
    <property type="entry name" value="Glyco_trans_2-like"/>
</dbReference>
<dbReference type="Proteomes" id="UP000095395">
    <property type="component" value="Unassembled WGS sequence"/>
</dbReference>
<evidence type="ECO:0000313" key="3">
    <source>
        <dbReference type="Proteomes" id="UP000095395"/>
    </source>
</evidence>
<proteinExistence type="predicted"/>
<dbReference type="RefSeq" id="WP_055301654.1">
    <property type="nucleotide sequence ID" value="NZ_CYYR01000005.1"/>
</dbReference>
<accession>A0A173YV25</accession>
<name>A0A173YV25_9FIRM</name>